<organism evidence="2 3">
    <name type="scientific">Strongyloides papillosus</name>
    <name type="common">Intestinal threadworm</name>
    <dbReference type="NCBI Taxonomy" id="174720"/>
    <lineage>
        <taxon>Eukaryota</taxon>
        <taxon>Metazoa</taxon>
        <taxon>Ecdysozoa</taxon>
        <taxon>Nematoda</taxon>
        <taxon>Chromadorea</taxon>
        <taxon>Rhabditida</taxon>
        <taxon>Tylenchina</taxon>
        <taxon>Panagrolaimomorpha</taxon>
        <taxon>Strongyloidoidea</taxon>
        <taxon>Strongyloididae</taxon>
        <taxon>Strongyloides</taxon>
    </lineage>
</organism>
<evidence type="ECO:0000256" key="1">
    <source>
        <dbReference type="SAM" id="Coils"/>
    </source>
</evidence>
<name>A0A0N5B2P3_STREA</name>
<dbReference type="WBParaSite" id="SPAL_0000034700.1">
    <property type="protein sequence ID" value="SPAL_0000034700.1"/>
    <property type="gene ID" value="SPAL_0000034700"/>
</dbReference>
<sequence length="103" mass="12067">MDGGGKKEKPFYKMNEKEVAQLNDALMKILREVEKLDARVDERLNFGHKMLDKITVCEEDFGILKEQEEVLQGVASDLKFRLIRLNKNKSRLNYAIDSEFKFK</sequence>
<dbReference type="Proteomes" id="UP000046392">
    <property type="component" value="Unplaced"/>
</dbReference>
<dbReference type="AlphaFoldDB" id="A0A0N5B2P3"/>
<feature type="coiled-coil region" evidence="1">
    <location>
        <begin position="12"/>
        <end position="39"/>
    </location>
</feature>
<keyword evidence="2" id="KW-1185">Reference proteome</keyword>
<evidence type="ECO:0000313" key="3">
    <source>
        <dbReference type="WBParaSite" id="SPAL_0000034700.1"/>
    </source>
</evidence>
<reference evidence="3" key="1">
    <citation type="submission" date="2017-02" db="UniProtKB">
        <authorList>
            <consortium name="WormBaseParasite"/>
        </authorList>
    </citation>
    <scope>IDENTIFICATION</scope>
</reference>
<accession>A0A0N5B2P3</accession>
<evidence type="ECO:0000313" key="2">
    <source>
        <dbReference type="Proteomes" id="UP000046392"/>
    </source>
</evidence>
<keyword evidence="1" id="KW-0175">Coiled coil</keyword>
<protein>
    <submittedName>
        <fullName evidence="3">Uncharacterized protein</fullName>
    </submittedName>
</protein>
<proteinExistence type="predicted"/>